<accession>A0A1G1W4Z4</accession>
<reference evidence="2 3" key="1">
    <citation type="journal article" date="2016" name="Nat. Commun.">
        <title>Thousands of microbial genomes shed light on interconnected biogeochemical processes in an aquifer system.</title>
        <authorList>
            <person name="Anantharaman K."/>
            <person name="Brown C.T."/>
            <person name="Hug L.A."/>
            <person name="Sharon I."/>
            <person name="Castelle C.J."/>
            <person name="Probst A.J."/>
            <person name="Thomas B.C."/>
            <person name="Singh A."/>
            <person name="Wilkins M.J."/>
            <person name="Karaoz U."/>
            <person name="Brodie E.L."/>
            <person name="Williams K.H."/>
            <person name="Hubbard S.S."/>
            <person name="Banfield J.F."/>
        </authorList>
    </citation>
    <scope>NUCLEOTIDE SEQUENCE [LARGE SCALE GENOMIC DNA]</scope>
</reference>
<sequence>MDKKVLPFASLLAFVLGLLVLRLLIWGGQEVAKVPQAIAQPDPIVQGWGYLTVEDLEQLFDRFPVFWVGPEWQGHQVEKIIYQRSPGSPDGLIPPEETIDILYGTCDPPTEGPPEGRVCVRPLQIISEHLCHHPPERLAQGARKGSPFKLRGAQVRLIQSPPDQPDMASSGLFHFGESTVQISTVEGYEAVTEVFDAHLLGANPLGRTVAATAGASLPAPISEAECADFNLPPIKPLPTPAATALPTAASLPTAEPTAAVTAVPAEENPR</sequence>
<protein>
    <submittedName>
        <fullName evidence="2">Uncharacterized protein</fullName>
    </submittedName>
</protein>
<organism evidence="2 3">
    <name type="scientific">Candidatus Woykebacteria bacterium GWB1_45_5</name>
    <dbReference type="NCBI Taxonomy" id="1802592"/>
    <lineage>
        <taxon>Bacteria</taxon>
        <taxon>Candidatus Woykeibacteriota</taxon>
    </lineage>
</organism>
<evidence type="ECO:0000256" key="1">
    <source>
        <dbReference type="SAM" id="MobiDB-lite"/>
    </source>
</evidence>
<dbReference type="Proteomes" id="UP000178493">
    <property type="component" value="Unassembled WGS sequence"/>
</dbReference>
<proteinExistence type="predicted"/>
<feature type="compositionally biased region" description="Low complexity" evidence="1">
    <location>
        <begin position="240"/>
        <end position="270"/>
    </location>
</feature>
<dbReference type="EMBL" id="MHCO01000045">
    <property type="protein sequence ID" value="OGY22739.1"/>
    <property type="molecule type" value="Genomic_DNA"/>
</dbReference>
<name>A0A1G1W4Z4_9BACT</name>
<evidence type="ECO:0000313" key="3">
    <source>
        <dbReference type="Proteomes" id="UP000178493"/>
    </source>
</evidence>
<gene>
    <name evidence="2" type="ORF">A2126_04875</name>
</gene>
<dbReference type="AlphaFoldDB" id="A0A1G1W4Z4"/>
<feature type="region of interest" description="Disordered" evidence="1">
    <location>
        <begin position="235"/>
        <end position="270"/>
    </location>
</feature>
<comment type="caution">
    <text evidence="2">The sequence shown here is derived from an EMBL/GenBank/DDBJ whole genome shotgun (WGS) entry which is preliminary data.</text>
</comment>
<evidence type="ECO:0000313" key="2">
    <source>
        <dbReference type="EMBL" id="OGY22739.1"/>
    </source>
</evidence>